<evidence type="ECO:0000313" key="2">
    <source>
        <dbReference type="Proteomes" id="UP000051497"/>
    </source>
</evidence>
<name>A0AAE3HTE2_9GAMM</name>
<sequence>MRESMEQLHPKITPIQQLDLDSINAMYRLYADYYACTNLVAFQKDLSQKNTVLQIFNDEKQLIGFTTILNYAISYQGQTLQIIYSGDTIMAEQYWGTPILAFSWLKFAGGLKAQYPEQSLYWFIIVKGHRTYRYLPVFSKVFYPNYQYPTPQWEQHLIDHLAHATFGKHYQKTLGTVHFPTSQGHLKQHWAQIPEKLLQRKDIQFFKQKNPNYHLGDELVCLCKLDENNLKPLAQRLFQEGYLKHYDEHVVV</sequence>
<organism evidence="1 2">
    <name type="scientific">Candidatus Berkiella aquae</name>
    <dbReference type="NCBI Taxonomy" id="295108"/>
    <lineage>
        <taxon>Bacteria</taxon>
        <taxon>Pseudomonadati</taxon>
        <taxon>Pseudomonadota</taxon>
        <taxon>Gammaproteobacteria</taxon>
        <taxon>Candidatus Berkiellales</taxon>
        <taxon>Candidatus Berkiellaceae</taxon>
        <taxon>Candidatus Berkiella</taxon>
    </lineage>
</organism>
<proteinExistence type="predicted"/>
<gene>
    <name evidence="1" type="ORF">HT99x_002685</name>
</gene>
<accession>A0AAE3HTE2</accession>
<dbReference type="Proteomes" id="UP000051497">
    <property type="component" value="Unassembled WGS sequence"/>
</dbReference>
<keyword evidence="2" id="KW-1185">Reference proteome</keyword>
<dbReference type="EMBL" id="LKAJ02000001">
    <property type="protein sequence ID" value="MCS5710321.1"/>
    <property type="molecule type" value="Genomic_DNA"/>
</dbReference>
<protein>
    <submittedName>
        <fullName evidence="1">Uncharacterized protein</fullName>
    </submittedName>
</protein>
<evidence type="ECO:0000313" key="1">
    <source>
        <dbReference type="EMBL" id="MCS5710321.1"/>
    </source>
</evidence>
<dbReference type="RefSeq" id="WP_259565277.1">
    <property type="nucleotide sequence ID" value="NZ_LKAJ02000001.1"/>
</dbReference>
<reference evidence="1" key="1">
    <citation type="journal article" date="2016" name="Genome Announc.">
        <title>Draft Genome Sequences of Two Novel Amoeba-Resistant Intranuclear Bacteria, 'Candidatus Berkiella cookevillensis' and 'Candidatus Berkiella aquae'.</title>
        <authorList>
            <person name="Mehari Y.T."/>
            <person name="Arivett B.A."/>
            <person name="Farone A.L."/>
            <person name="Gunderson J.H."/>
            <person name="Farone M.B."/>
        </authorList>
    </citation>
    <scope>NUCLEOTIDE SEQUENCE</scope>
    <source>
        <strain evidence="1">HT99</strain>
    </source>
</reference>
<comment type="caution">
    <text evidence="1">The sequence shown here is derived from an EMBL/GenBank/DDBJ whole genome shotgun (WGS) entry which is preliminary data.</text>
</comment>
<dbReference type="AlphaFoldDB" id="A0AAE3HTE2"/>
<reference evidence="1" key="2">
    <citation type="submission" date="2021-06" db="EMBL/GenBank/DDBJ databases">
        <title>Genomic Description and Analysis of Intracellular Bacteria, Candidatus Berkiella cookevillensis and Candidatus Berkiella aquae.</title>
        <authorList>
            <person name="Kidane D.T."/>
            <person name="Mehari Y.T."/>
            <person name="Rice F.C."/>
            <person name="Arivett B.A."/>
            <person name="Farone A.L."/>
            <person name="Berk S.G."/>
            <person name="Farone M.B."/>
        </authorList>
    </citation>
    <scope>NUCLEOTIDE SEQUENCE</scope>
    <source>
        <strain evidence="1">HT99</strain>
    </source>
</reference>